<dbReference type="Proteomes" id="UP000602395">
    <property type="component" value="Unassembled WGS sequence"/>
</dbReference>
<dbReference type="Pfam" id="PF04542">
    <property type="entry name" value="Sigma70_r2"/>
    <property type="match status" value="1"/>
</dbReference>
<reference evidence="4 5" key="1">
    <citation type="submission" date="2020-09" db="EMBL/GenBank/DDBJ databases">
        <title>Novel species in genus Gordonia.</title>
        <authorList>
            <person name="Zhang G."/>
        </authorList>
    </citation>
    <scope>NUCLEOTIDE SEQUENCE [LARGE SCALE GENOMIC DNA]</scope>
    <source>
        <strain evidence="4 5">ON-33</strain>
    </source>
</reference>
<dbReference type="PANTHER" id="PTHR47756:SF2">
    <property type="entry name" value="BLL6612 PROTEIN"/>
    <property type="match status" value="1"/>
</dbReference>
<evidence type="ECO:0000259" key="3">
    <source>
        <dbReference type="Pfam" id="PF20239"/>
    </source>
</evidence>
<dbReference type="InterPro" id="IPR046531">
    <property type="entry name" value="DUF6596"/>
</dbReference>
<feature type="domain" description="DUF6596" evidence="3">
    <location>
        <begin position="231"/>
        <end position="325"/>
    </location>
</feature>
<sequence>MSPITTPRWPGPRRCPPRNTRSWRSGGPCSPVSTVSGRTDGAQPSASAIAEARAHAEWAARESHGRLLALLAAATHDVAGAEDALGDAFERALTRWPVDGVPRDPDGWLLTVARNRQRDRWRSVAVRTSVPLDAVSRAPAPAGADGPDSGVSPFRDRRLELLLVCAHPEIGAAVHAPLMLNTVLGHPAHRIGRAFAIPGATMAARLGRAKRRIADLGLPFEVPPVDELTDRLAPVLEAIYAAYTIEWPALAHERQALLLGLGEVVAEVAATSAEAHGLVALMELSSARLPARTDDDGRFVPLAEQNPGRWDAGLIARAHAHLRTAHGLGRIGRFQLEAAIGAVHCARRPDAAPDWLTLRRLHEALQTISPTVAGAVALVAVVAETDGAAAALGRLDGVADVDRFQPAWVTRAHLLARLGREDASTAAFDKAIALTTDPAERAYLEARRATIRSS</sequence>
<dbReference type="Gene3D" id="1.10.1740.10">
    <property type="match status" value="1"/>
</dbReference>
<dbReference type="InterPro" id="IPR013325">
    <property type="entry name" value="RNA_pol_sigma_r2"/>
</dbReference>
<feature type="domain" description="RNA polymerase sigma-70 region 2" evidence="2">
    <location>
        <begin position="63"/>
        <end position="123"/>
    </location>
</feature>
<evidence type="ECO:0000313" key="5">
    <source>
        <dbReference type="Proteomes" id="UP000602395"/>
    </source>
</evidence>
<feature type="region of interest" description="Disordered" evidence="1">
    <location>
        <begin position="1"/>
        <end position="47"/>
    </location>
</feature>
<dbReference type="Pfam" id="PF20239">
    <property type="entry name" value="DUF6596"/>
    <property type="match status" value="1"/>
</dbReference>
<dbReference type="EMBL" id="JACWMS010000001">
    <property type="protein sequence ID" value="MBD1318481.1"/>
    <property type="molecule type" value="Genomic_DNA"/>
</dbReference>
<protein>
    <submittedName>
        <fullName evidence="4">RNA polymerase subunit sigma-70</fullName>
    </submittedName>
</protein>
<dbReference type="PANTHER" id="PTHR47756">
    <property type="entry name" value="BLL6612 PROTEIN-RELATED"/>
    <property type="match status" value="1"/>
</dbReference>
<comment type="caution">
    <text evidence="4">The sequence shown here is derived from an EMBL/GenBank/DDBJ whole genome shotgun (WGS) entry which is preliminary data.</text>
</comment>
<organism evidence="4 5">
    <name type="scientific">Gordonia hankookensis</name>
    <dbReference type="NCBI Taxonomy" id="589403"/>
    <lineage>
        <taxon>Bacteria</taxon>
        <taxon>Bacillati</taxon>
        <taxon>Actinomycetota</taxon>
        <taxon>Actinomycetes</taxon>
        <taxon>Mycobacteriales</taxon>
        <taxon>Gordoniaceae</taxon>
        <taxon>Gordonia</taxon>
    </lineage>
</organism>
<dbReference type="InterPro" id="IPR007627">
    <property type="entry name" value="RNA_pol_sigma70_r2"/>
</dbReference>
<evidence type="ECO:0000313" key="4">
    <source>
        <dbReference type="EMBL" id="MBD1318481.1"/>
    </source>
</evidence>
<name>A0ABR7W7K3_9ACTN</name>
<evidence type="ECO:0000256" key="1">
    <source>
        <dbReference type="SAM" id="MobiDB-lite"/>
    </source>
</evidence>
<accession>A0ABR7W7K3</accession>
<evidence type="ECO:0000259" key="2">
    <source>
        <dbReference type="Pfam" id="PF04542"/>
    </source>
</evidence>
<proteinExistence type="predicted"/>
<dbReference type="SUPFAM" id="SSF88946">
    <property type="entry name" value="Sigma2 domain of RNA polymerase sigma factors"/>
    <property type="match status" value="1"/>
</dbReference>
<gene>
    <name evidence="4" type="ORF">IDF66_02695</name>
</gene>
<keyword evidence="5" id="KW-1185">Reference proteome</keyword>